<dbReference type="RefSeq" id="WP_011846685.1">
    <property type="nucleotide sequence ID" value="NC_009052.1"/>
</dbReference>
<dbReference type="STRING" id="325240.Sbal_1948"/>
<accession>A3D3Y9</accession>
<sequence length="124" mass="14043">MDMLNDIKSVMQDLQQRKAALGEHLKEFQSLQEEVNLLVERSDRDPEALAKLIKLKNAFPGGFELQQDTVMNKVSELEDNFKSLETQFNLLGKIESGDVGNDINSTSKNGVSNKVKVKKVRNYM</sequence>
<evidence type="ECO:0000256" key="1">
    <source>
        <dbReference type="SAM" id="Coils"/>
    </source>
</evidence>
<dbReference type="OrthoDB" id="5875339at2"/>
<evidence type="ECO:0000313" key="2">
    <source>
        <dbReference type="EMBL" id="ABN61452.1"/>
    </source>
</evidence>
<gene>
    <name evidence="2" type="ordered locus">Sbal_1948</name>
</gene>
<dbReference type="AlphaFoldDB" id="A3D3Y9"/>
<name>A3D3Y9_SHEB5</name>
<organism evidence="2 3">
    <name type="scientific">Shewanella baltica (strain OS155 / ATCC BAA-1091)</name>
    <dbReference type="NCBI Taxonomy" id="325240"/>
    <lineage>
        <taxon>Bacteria</taxon>
        <taxon>Pseudomonadati</taxon>
        <taxon>Pseudomonadota</taxon>
        <taxon>Gammaproteobacteria</taxon>
        <taxon>Alteromonadales</taxon>
        <taxon>Shewanellaceae</taxon>
        <taxon>Shewanella</taxon>
    </lineage>
</organism>
<dbReference type="EMBL" id="CP000563">
    <property type="protein sequence ID" value="ABN61452.1"/>
    <property type="molecule type" value="Genomic_DNA"/>
</dbReference>
<dbReference type="HOGENOM" id="CLU_2002342_0_0_6"/>
<keyword evidence="3" id="KW-1185">Reference proteome</keyword>
<dbReference type="KEGG" id="sbl:Sbal_1948"/>
<reference evidence="2 3" key="1">
    <citation type="submission" date="2007-02" db="EMBL/GenBank/DDBJ databases">
        <title>Complete sequence of chromosome of Shewanella baltica OS155.</title>
        <authorList>
            <consortium name="US DOE Joint Genome Institute"/>
            <person name="Copeland A."/>
            <person name="Lucas S."/>
            <person name="Lapidus A."/>
            <person name="Barry K."/>
            <person name="Detter J.C."/>
            <person name="Glavina del Rio T."/>
            <person name="Hammon N."/>
            <person name="Israni S."/>
            <person name="Dalin E."/>
            <person name="Tice H."/>
            <person name="Pitluck S."/>
            <person name="Sims D.R."/>
            <person name="Brettin T."/>
            <person name="Bruce D."/>
            <person name="Han C."/>
            <person name="Tapia R."/>
            <person name="Brainard J."/>
            <person name="Schmutz J."/>
            <person name="Larimer F."/>
            <person name="Land M."/>
            <person name="Hauser L."/>
            <person name="Kyrpides N."/>
            <person name="Mikhailova N."/>
            <person name="Brettar I."/>
            <person name="Klappenbach J."/>
            <person name="Konstantinidis K."/>
            <person name="Rodrigues J."/>
            <person name="Tiedje J."/>
            <person name="Richardson P."/>
        </authorList>
    </citation>
    <scope>NUCLEOTIDE SEQUENCE [LARGE SCALE GENOMIC DNA]</scope>
    <source>
        <strain evidence="3">OS155 / ATCC BAA-1091</strain>
    </source>
</reference>
<feature type="coiled-coil region" evidence="1">
    <location>
        <begin position="11"/>
        <end position="41"/>
    </location>
</feature>
<proteinExistence type="predicted"/>
<protein>
    <submittedName>
        <fullName evidence="2">Uncharacterized protein</fullName>
    </submittedName>
</protein>
<keyword evidence="1" id="KW-0175">Coiled coil</keyword>
<dbReference type="Proteomes" id="UP000001557">
    <property type="component" value="Chromosome"/>
</dbReference>
<evidence type="ECO:0000313" key="3">
    <source>
        <dbReference type="Proteomes" id="UP000001557"/>
    </source>
</evidence>